<name>A0A1F8CRV0_9BACT</name>
<reference evidence="1 2" key="1">
    <citation type="journal article" date="2016" name="Nat. Commun.">
        <title>Thousands of microbial genomes shed light on interconnected biogeochemical processes in an aquifer system.</title>
        <authorList>
            <person name="Anantharaman K."/>
            <person name="Brown C.T."/>
            <person name="Hug L.A."/>
            <person name="Sharon I."/>
            <person name="Castelle C.J."/>
            <person name="Probst A.J."/>
            <person name="Thomas B.C."/>
            <person name="Singh A."/>
            <person name="Wilkins M.J."/>
            <person name="Karaoz U."/>
            <person name="Brodie E.L."/>
            <person name="Williams K.H."/>
            <person name="Hubbard S.S."/>
            <person name="Banfield J.F."/>
        </authorList>
    </citation>
    <scope>NUCLEOTIDE SEQUENCE [LARGE SCALE GENOMIC DNA]</scope>
</reference>
<evidence type="ECO:0000313" key="2">
    <source>
        <dbReference type="Proteomes" id="UP000178999"/>
    </source>
</evidence>
<accession>A0A1F8CRV0</accession>
<gene>
    <name evidence="1" type="ORF">A2382_05400</name>
</gene>
<protein>
    <submittedName>
        <fullName evidence="1">Uncharacterized protein</fullName>
    </submittedName>
</protein>
<evidence type="ECO:0000313" key="1">
    <source>
        <dbReference type="EMBL" id="OGM78816.1"/>
    </source>
</evidence>
<comment type="caution">
    <text evidence="1">The sequence shown here is derived from an EMBL/GenBank/DDBJ whole genome shotgun (WGS) entry which is preliminary data.</text>
</comment>
<sequence length="80" mass="8929">MSQEWPEDAELLVGVGLHVPSNDSVLLALGGVDSEGNIVILSNVSELPPDVIEQIKERVVSHLQNNFFDERFWKVVWSAE</sequence>
<organism evidence="1 2">
    <name type="scientific">Candidatus Woesebacteria bacterium RIFOXYB1_FULL_38_16</name>
    <dbReference type="NCBI Taxonomy" id="1802538"/>
    <lineage>
        <taxon>Bacteria</taxon>
        <taxon>Candidatus Woeseibacteriota</taxon>
    </lineage>
</organism>
<proteinExistence type="predicted"/>
<dbReference type="Proteomes" id="UP000178999">
    <property type="component" value="Unassembled WGS sequence"/>
</dbReference>
<dbReference type="AlphaFoldDB" id="A0A1F8CRV0"/>
<dbReference type="EMBL" id="MGHY01000028">
    <property type="protein sequence ID" value="OGM78816.1"/>
    <property type="molecule type" value="Genomic_DNA"/>
</dbReference>